<evidence type="ECO:0000256" key="2">
    <source>
        <dbReference type="SAM" id="Phobius"/>
    </source>
</evidence>
<feature type="compositionally biased region" description="Gly residues" evidence="1">
    <location>
        <begin position="118"/>
        <end position="141"/>
    </location>
</feature>
<feature type="transmembrane region" description="Helical" evidence="2">
    <location>
        <begin position="429"/>
        <end position="447"/>
    </location>
</feature>
<feature type="region of interest" description="Disordered" evidence="1">
    <location>
        <begin position="708"/>
        <end position="939"/>
    </location>
</feature>
<keyword evidence="2" id="KW-0472">Membrane</keyword>
<name>A0ABP7D8J1_9ACTN</name>
<gene>
    <name evidence="3" type="ORF">GCM10022204_17380</name>
</gene>
<protein>
    <submittedName>
        <fullName evidence="3">Uncharacterized protein</fullName>
    </submittedName>
</protein>
<feature type="region of interest" description="Disordered" evidence="1">
    <location>
        <begin position="53"/>
        <end position="281"/>
    </location>
</feature>
<evidence type="ECO:0000313" key="3">
    <source>
        <dbReference type="EMBL" id="GAA3701109.1"/>
    </source>
</evidence>
<comment type="caution">
    <text evidence="3">The sequence shown here is derived from an EMBL/GenBank/DDBJ whole genome shotgun (WGS) entry which is preliminary data.</text>
</comment>
<feature type="compositionally biased region" description="Gly residues" evidence="1">
    <location>
        <begin position="1125"/>
        <end position="1145"/>
    </location>
</feature>
<feature type="region of interest" description="Disordered" evidence="1">
    <location>
        <begin position="645"/>
        <end position="679"/>
    </location>
</feature>
<feature type="region of interest" description="Disordered" evidence="1">
    <location>
        <begin position="1099"/>
        <end position="1184"/>
    </location>
</feature>
<feature type="compositionally biased region" description="Gly residues" evidence="1">
    <location>
        <begin position="301"/>
        <end position="320"/>
    </location>
</feature>
<sequence length="1452" mass="140963">MITERDLRPAPGTSPKLAPKSGPDPASAGPSAELDPDSLLAMQRLVGNQAVGELAGLAGEPPDVPVDGVRLDEGGDGAGGAGDDAAGASGGDGADSGAGTGGDAGFVSGATSGEGAKGDGGATSEGGAKGEGGAQGDGSGVSGAEVGGPKAAGAGGGAKNGADPAAASATEAAGAKAEAAAEAAVAKADAASAGAKGAADGLRGAKGSPPGGKAAEAQASGARAVGGPDSGARQSGAKADGGKADGAKAVTSAGAKGGVAAGGSATPGGAGGPSAAAPAGGADLTSVNEELAIHQQWARGPGSGPAPSGGGPTSGEGPGTGAPDVGAAGSDARAAFLADSAGAGLLNGMGQGFQQGFVMGLGMGLLEHAVPIPGLGLVIGGAMALHGIIENWGTTTAAIGAMGTGASIYEELANDLAGLGAIIDLICQILNVIGGIAGAIAIVMWIITMATLGAASPLAATISTIAGLALLGVGIFNALAQSVIQPCVALFRAMHAFTMEASPAAVAAQGAKISAATGIMGGQIGGLAGAIAGGATAKGLAGKPPPAVEPPPMPPPAEGPPARVAFEPPVVTGEGPVSGTAPTVEVPVSGTAPTVEVPVSGTAPTVEVPVSGTAPTVPGEVPVGPVEPLPGQRNPVQQMTAVNPAEVSPGAPQPPGFQSGPVGSFEAPTGSGGVPEPLPGQRNPVQIWENSAAPGKNNVQIWENILDRPGGAPVAETPVSGGSGGPAPGVPVEAPVSGTAPTVPGEGFGTQPTVPGEGFGTQPTVPGEGFGTQPTVPGEVLGPSPAETPTPASTPEPSPSSRPAPAGPETMPAPPDADLPFNPTEVPEPGPGVPGPEIPRPPRLPNIPELPDWGRDPDFRPNPQGPLPDSPYGPTERPPAPGGPAPSGPEPGGPGGPGAPAGPGGPRAGPENLPPATSDNFYELPGQNPATGEGLQTVDVYGRGDPARIMHHDNLGFKGVGEVTVADPAAVPGGGPAEPGGSLIPAGEGTAVEVPVYGKGSPLEGQPRPVEVRTHGPNPAAAKYGPDTYSANNATTQINTNKGAYLDPSTGTFGPPNAEAHMPAGSRYGPGGPKGAPGDYSLYAERPTPGGPIHEIYGRPGVDTLPEGMPQDADVILDPSRYAGPKGGGQGPQGGGPGPQGGAPPGGGPGTPPDGLPPGIAPQVAVDPASGKGVEVVQPNYKNPPGTPQQIAAIQAEIGILAQERASAKAAEAVHGALESEHQKFGGDVAKANDVTAAAAAGAKGHQGEVTQKEANNAQQAAKHGESQGLIKSYPDRAAGIAVMRTPLDVFRGFTHYAGMLPGAVGAKFHQMNGEANRFTAALDRITAQMAAQALQGPAQLVGLQQDKAQLAGVRADSAASEQVFTQQNTEAQTLKAMNDKKLALHATEKQRAADQGAKTDGEINRKETASADLAGRLQTWSAEHRAERQRATEAAKTAYDARGYRTTVETG</sequence>
<organism evidence="3 4">
    <name type="scientific">Microlunatus aurantiacus</name>
    <dbReference type="NCBI Taxonomy" id="446786"/>
    <lineage>
        <taxon>Bacteria</taxon>
        <taxon>Bacillati</taxon>
        <taxon>Actinomycetota</taxon>
        <taxon>Actinomycetes</taxon>
        <taxon>Propionibacteriales</taxon>
        <taxon>Propionibacteriaceae</taxon>
        <taxon>Microlunatus</taxon>
    </lineage>
</organism>
<reference evidence="4" key="1">
    <citation type="journal article" date="2019" name="Int. J. Syst. Evol. Microbiol.">
        <title>The Global Catalogue of Microorganisms (GCM) 10K type strain sequencing project: providing services to taxonomists for standard genome sequencing and annotation.</title>
        <authorList>
            <consortium name="The Broad Institute Genomics Platform"/>
            <consortium name="The Broad Institute Genome Sequencing Center for Infectious Disease"/>
            <person name="Wu L."/>
            <person name="Ma J."/>
        </authorList>
    </citation>
    <scope>NUCLEOTIDE SEQUENCE [LARGE SCALE GENOMIC DNA]</scope>
    <source>
        <strain evidence="4">JCM 16548</strain>
    </source>
</reference>
<keyword evidence="4" id="KW-1185">Reference proteome</keyword>
<keyword evidence="2" id="KW-0812">Transmembrane</keyword>
<keyword evidence="2" id="KW-1133">Transmembrane helix</keyword>
<evidence type="ECO:0000256" key="1">
    <source>
        <dbReference type="SAM" id="MobiDB-lite"/>
    </source>
</evidence>
<evidence type="ECO:0000313" key="4">
    <source>
        <dbReference type="Proteomes" id="UP001500051"/>
    </source>
</evidence>
<feature type="compositionally biased region" description="Gly residues" evidence="1">
    <location>
        <begin position="255"/>
        <end position="272"/>
    </location>
</feature>
<feature type="region of interest" description="Disordered" evidence="1">
    <location>
        <begin position="1"/>
        <end position="39"/>
    </location>
</feature>
<feature type="region of interest" description="Disordered" evidence="1">
    <location>
        <begin position="298"/>
        <end position="326"/>
    </location>
</feature>
<feature type="compositionally biased region" description="Pro residues" evidence="1">
    <location>
        <begin position="1146"/>
        <end position="1160"/>
    </location>
</feature>
<feature type="compositionally biased region" description="Pro residues" evidence="1">
    <location>
        <begin position="863"/>
        <end position="894"/>
    </location>
</feature>
<feature type="compositionally biased region" description="Low complexity" evidence="1">
    <location>
        <begin position="142"/>
        <end position="152"/>
    </location>
</feature>
<dbReference type="Proteomes" id="UP001500051">
    <property type="component" value="Unassembled WGS sequence"/>
</dbReference>
<accession>A0ABP7D8J1</accession>
<feature type="compositionally biased region" description="Low complexity" evidence="1">
    <location>
        <begin position="160"/>
        <end position="217"/>
    </location>
</feature>
<feature type="compositionally biased region" description="Basic and acidic residues" evidence="1">
    <location>
        <begin position="1388"/>
        <end position="1410"/>
    </location>
</feature>
<feature type="region of interest" description="Disordered" evidence="1">
    <location>
        <begin position="1050"/>
        <end position="1080"/>
    </location>
</feature>
<feature type="transmembrane region" description="Helical" evidence="2">
    <location>
        <begin position="459"/>
        <end position="480"/>
    </location>
</feature>
<proteinExistence type="predicted"/>
<dbReference type="EMBL" id="BAAAYX010000004">
    <property type="protein sequence ID" value="GAA3701109.1"/>
    <property type="molecule type" value="Genomic_DNA"/>
</dbReference>
<feature type="compositionally biased region" description="Gly residues" evidence="1">
    <location>
        <begin position="76"/>
        <end position="104"/>
    </location>
</feature>
<feature type="compositionally biased region" description="Pro residues" evidence="1">
    <location>
        <begin position="826"/>
        <end position="845"/>
    </location>
</feature>
<feature type="region of interest" description="Disordered" evidence="1">
    <location>
        <begin position="1388"/>
        <end position="1412"/>
    </location>
</feature>
<feature type="compositionally biased region" description="Gly residues" evidence="1">
    <location>
        <begin position="895"/>
        <end position="907"/>
    </location>
</feature>
<feature type="compositionally biased region" description="Pro residues" evidence="1">
    <location>
        <begin position="786"/>
        <end position="817"/>
    </location>
</feature>